<organism evidence="4 5">
    <name type="scientific">Claveliimonas bilis</name>
    <dbReference type="NCBI Taxonomy" id="3028070"/>
    <lineage>
        <taxon>Bacteria</taxon>
        <taxon>Bacillati</taxon>
        <taxon>Bacillota</taxon>
        <taxon>Clostridia</taxon>
        <taxon>Lachnospirales</taxon>
        <taxon>Lachnospiraceae</taxon>
        <taxon>Claveliimonas</taxon>
    </lineage>
</organism>
<dbReference type="InterPro" id="IPR036518">
    <property type="entry name" value="CobE/GbiG_C_sf"/>
</dbReference>
<sequence length="364" mass="39898">MKKSLTLIVCYTDRGKEKMQAIEEILTRRGRDTVCLERPSGKDWVSHYWDKAGEILFIGAAGIAVRLIAPCLQDKMKDPAVVVMDEKGTFAIPILSGHVGGANELALLLAEEMGSLPVLTTATDVQGKFAVDMFAKKQSLLFSNRMLAKKISAAILRGEKIGFYAECPVEGELPEELESCPREEMLKEFPLGIAVVQSPDGEGRKDLETSGSSGAKILYLYPANLTLGAGCKKGKPAKELEDFFCRSLKSLGLRKEQVEKIGSIDRKAEEEGFLELADQWNIPFETWPEEVLKQIENVSRESGFVRQVTGIGNVCERAAIQGSKNGRLLLEKTAENGMTLAVAAKDWSVAFDEIICSGHRAGKL</sequence>
<evidence type="ECO:0000259" key="3">
    <source>
        <dbReference type="Pfam" id="PF11761"/>
    </source>
</evidence>
<dbReference type="Gene3D" id="3.40.50.11220">
    <property type="match status" value="1"/>
</dbReference>
<keyword evidence="5" id="KW-1185">Reference proteome</keyword>
<dbReference type="EMBL" id="AP027742">
    <property type="protein sequence ID" value="BDZ78177.1"/>
    <property type="molecule type" value="Genomic_DNA"/>
</dbReference>
<reference evidence="5" key="1">
    <citation type="journal article" date="2023" name="Int. J. Syst. Evol. Microbiol.">
        <title>Claveliimonas bilis gen. nov., sp. nov., deoxycholic acid-producing bacteria isolated from human faeces, and reclassification of Sellimonas monacensis Zenner et al. 2021 as Claveliimonas monacensis comb. nov.</title>
        <authorList>
            <person name="Hisatomi A."/>
            <person name="Kastawa N.W.E.P.G."/>
            <person name="Song I."/>
            <person name="Ohkuma M."/>
            <person name="Fukiya S."/>
            <person name="Sakamoto M."/>
        </authorList>
    </citation>
    <scope>NUCLEOTIDE SEQUENCE [LARGE SCALE GENOMIC DNA]</scope>
    <source>
        <strain evidence="5">12BBH14</strain>
    </source>
</reference>
<accession>A0ABN6Z4Q9</accession>
<feature type="domain" description="Cobalamin biosynthesis central region" evidence="3">
    <location>
        <begin position="129"/>
        <end position="178"/>
    </location>
</feature>
<dbReference type="InterPro" id="IPR052553">
    <property type="entry name" value="CbiG_hydrolase"/>
</dbReference>
<dbReference type="SUPFAM" id="SSF159664">
    <property type="entry name" value="CobE/GbiG C-terminal domain-like"/>
    <property type="match status" value="1"/>
</dbReference>
<evidence type="ECO:0000259" key="1">
    <source>
        <dbReference type="Pfam" id="PF01890"/>
    </source>
</evidence>
<dbReference type="Pfam" id="PF11761">
    <property type="entry name" value="CbiG_mid"/>
    <property type="match status" value="1"/>
</dbReference>
<feature type="domain" description="CobE/GbiG C-terminal" evidence="1">
    <location>
        <begin position="225"/>
        <end position="343"/>
    </location>
</feature>
<proteinExistence type="predicted"/>
<dbReference type="Pfam" id="PF01890">
    <property type="entry name" value="CbiG_C"/>
    <property type="match status" value="1"/>
</dbReference>
<evidence type="ECO:0000313" key="5">
    <source>
        <dbReference type="Proteomes" id="UP001305815"/>
    </source>
</evidence>
<dbReference type="PANTHER" id="PTHR37477">
    <property type="entry name" value="COBALT-PRECORRIN-5A HYDROLASE"/>
    <property type="match status" value="1"/>
</dbReference>
<dbReference type="InterPro" id="IPR021744">
    <property type="entry name" value="CbiG_N"/>
</dbReference>
<dbReference type="InterPro" id="IPR002750">
    <property type="entry name" value="CobE/GbiG_C"/>
</dbReference>
<protein>
    <submittedName>
        <fullName evidence="4">Cobalamin biosynthesis protein CbiG</fullName>
    </submittedName>
</protein>
<gene>
    <name evidence="4" type="primary">cbiG</name>
    <name evidence="4" type="ORF">Lac1_23600</name>
</gene>
<dbReference type="SUPFAM" id="SSF159672">
    <property type="entry name" value="CbiG N-terminal domain-like"/>
    <property type="match status" value="1"/>
</dbReference>
<dbReference type="Gene3D" id="3.30.420.180">
    <property type="entry name" value="CobE/GbiG C-terminal domain"/>
    <property type="match status" value="1"/>
</dbReference>
<dbReference type="InterPro" id="IPR038029">
    <property type="entry name" value="GbiG_N_sf"/>
</dbReference>
<evidence type="ECO:0000259" key="2">
    <source>
        <dbReference type="Pfam" id="PF11760"/>
    </source>
</evidence>
<dbReference type="Pfam" id="PF11760">
    <property type="entry name" value="CbiG_N"/>
    <property type="match status" value="1"/>
</dbReference>
<dbReference type="Proteomes" id="UP001305815">
    <property type="component" value="Chromosome"/>
</dbReference>
<dbReference type="RefSeq" id="WP_316265197.1">
    <property type="nucleotide sequence ID" value="NZ_AP027742.1"/>
</dbReference>
<name>A0ABN6Z4Q9_9FIRM</name>
<evidence type="ECO:0000313" key="4">
    <source>
        <dbReference type="EMBL" id="BDZ78177.1"/>
    </source>
</evidence>
<feature type="domain" description="Cobalamin synthesis G N-terminal" evidence="2">
    <location>
        <begin position="44"/>
        <end position="124"/>
    </location>
</feature>
<dbReference type="PANTHER" id="PTHR37477:SF1">
    <property type="entry name" value="COBALT-PRECORRIN-5A HYDROLASE"/>
    <property type="match status" value="1"/>
</dbReference>
<dbReference type="InterPro" id="IPR021745">
    <property type="entry name" value="CbiG_mid"/>
</dbReference>